<evidence type="ECO:0000313" key="3">
    <source>
        <dbReference type="EMBL" id="KAK1496413.1"/>
    </source>
</evidence>
<dbReference type="PANTHER" id="PTHR35394:SF5">
    <property type="entry name" value="DUF3176 DOMAIN-CONTAINING PROTEIN"/>
    <property type="match status" value="1"/>
</dbReference>
<accession>A0AAJ0DPD8</accession>
<sequence>MQANEEPSQAMSPDAHLQQRVPMISSNQCSPDNVSEVNRSVSRRRQSPPPLSHPASAAQTHEWTLLSSEAEIMASEISPISPHENYGTNLDTHQYEDLSIPGAGVRRKPISVTTHPSVQQTPEGPDEGPQPTSASAERLDEAKRATETLKPTWKIWALEISCIVLSTLLLAVIIVVLLKYDSQEQPHWPLEATLNSFLALFTTLAKAAFMVLVCACISQSQWAWFNKNGVSRPLYDFEVVDQASRGAWGSMILLWRFRFRHFVVLGALLTTISGLTSPIIQLSIKYSLKEIPVAKEVIESQATTRVVRDLMYPSVSITITGIVVD</sequence>
<organism evidence="3 4">
    <name type="scientific">Colletotrichum cuscutae</name>
    <dbReference type="NCBI Taxonomy" id="1209917"/>
    <lineage>
        <taxon>Eukaryota</taxon>
        <taxon>Fungi</taxon>
        <taxon>Dikarya</taxon>
        <taxon>Ascomycota</taxon>
        <taxon>Pezizomycotina</taxon>
        <taxon>Sordariomycetes</taxon>
        <taxon>Hypocreomycetidae</taxon>
        <taxon>Glomerellales</taxon>
        <taxon>Glomerellaceae</taxon>
        <taxon>Colletotrichum</taxon>
        <taxon>Colletotrichum acutatum species complex</taxon>
    </lineage>
</organism>
<evidence type="ECO:0000313" key="4">
    <source>
        <dbReference type="Proteomes" id="UP001239213"/>
    </source>
</evidence>
<dbReference type="AlphaFoldDB" id="A0AAJ0DPD8"/>
<proteinExistence type="predicted"/>
<dbReference type="PANTHER" id="PTHR35394">
    <property type="entry name" value="DUF3176 DOMAIN-CONTAINING PROTEIN"/>
    <property type="match status" value="1"/>
</dbReference>
<protein>
    <submittedName>
        <fullName evidence="3">Uncharacterized protein</fullName>
    </submittedName>
</protein>
<comment type="caution">
    <text evidence="3">The sequence shown here is derived from an EMBL/GenBank/DDBJ whole genome shotgun (WGS) entry which is preliminary data.</text>
</comment>
<name>A0AAJ0DPD8_9PEZI</name>
<feature type="compositionally biased region" description="Polar residues" evidence="1">
    <location>
        <begin position="24"/>
        <end position="38"/>
    </location>
</feature>
<keyword evidence="4" id="KW-1185">Reference proteome</keyword>
<keyword evidence="2" id="KW-0812">Transmembrane</keyword>
<feature type="region of interest" description="Disordered" evidence="1">
    <location>
        <begin position="1"/>
        <end position="62"/>
    </location>
</feature>
<feature type="transmembrane region" description="Helical" evidence="2">
    <location>
        <begin position="197"/>
        <end position="217"/>
    </location>
</feature>
<feature type="compositionally biased region" description="Polar residues" evidence="1">
    <location>
        <begin position="113"/>
        <end position="122"/>
    </location>
</feature>
<dbReference type="InterPro" id="IPR021514">
    <property type="entry name" value="DUF3176"/>
</dbReference>
<keyword evidence="2" id="KW-1133">Transmembrane helix</keyword>
<feature type="region of interest" description="Disordered" evidence="1">
    <location>
        <begin position="113"/>
        <end position="142"/>
    </location>
</feature>
<reference evidence="3" key="1">
    <citation type="submission" date="2016-11" db="EMBL/GenBank/DDBJ databases">
        <title>The genome sequence of Colletotrichum cuscutae.</title>
        <authorList>
            <person name="Baroncelli R."/>
        </authorList>
    </citation>
    <scope>NUCLEOTIDE SEQUENCE</scope>
    <source>
        <strain evidence="3">IMI 304802</strain>
    </source>
</reference>
<gene>
    <name evidence="3" type="ORF">CCUS01_02760</name>
</gene>
<dbReference type="EMBL" id="MPDP01000013">
    <property type="protein sequence ID" value="KAK1496413.1"/>
    <property type="molecule type" value="Genomic_DNA"/>
</dbReference>
<feature type="compositionally biased region" description="Polar residues" evidence="1">
    <location>
        <begin position="1"/>
        <end position="11"/>
    </location>
</feature>
<feature type="transmembrane region" description="Helical" evidence="2">
    <location>
        <begin position="262"/>
        <end position="284"/>
    </location>
</feature>
<dbReference type="Proteomes" id="UP001239213">
    <property type="component" value="Unassembled WGS sequence"/>
</dbReference>
<dbReference type="Pfam" id="PF11374">
    <property type="entry name" value="DUF3176"/>
    <property type="match status" value="1"/>
</dbReference>
<evidence type="ECO:0000256" key="1">
    <source>
        <dbReference type="SAM" id="MobiDB-lite"/>
    </source>
</evidence>
<feature type="transmembrane region" description="Helical" evidence="2">
    <location>
        <begin position="153"/>
        <end position="177"/>
    </location>
</feature>
<keyword evidence="2" id="KW-0472">Membrane</keyword>
<evidence type="ECO:0000256" key="2">
    <source>
        <dbReference type="SAM" id="Phobius"/>
    </source>
</evidence>